<dbReference type="Gene3D" id="3.30.565.10">
    <property type="entry name" value="Histidine kinase-like ATPase, C-terminal domain"/>
    <property type="match status" value="1"/>
</dbReference>
<dbReference type="CDD" id="cd00130">
    <property type="entry name" value="PAS"/>
    <property type="match status" value="1"/>
</dbReference>
<dbReference type="GO" id="GO:0005524">
    <property type="term" value="F:ATP binding"/>
    <property type="evidence" value="ECO:0007669"/>
    <property type="project" value="UniProtKB-KW"/>
</dbReference>
<reference evidence="18 19" key="1">
    <citation type="submission" date="2017-02" db="EMBL/GenBank/DDBJ databases">
        <authorList>
            <person name="Peterson S.W."/>
        </authorList>
    </citation>
    <scope>NUCLEOTIDE SEQUENCE [LARGE SCALE GENOMIC DNA]</scope>
    <source>
        <strain evidence="18 19">S285</strain>
    </source>
</reference>
<evidence type="ECO:0000259" key="17">
    <source>
        <dbReference type="PROSITE" id="PS50113"/>
    </source>
</evidence>
<dbReference type="PANTHER" id="PTHR41523:SF8">
    <property type="entry name" value="ETHYLENE RESPONSE SENSOR PROTEIN"/>
    <property type="match status" value="1"/>
</dbReference>
<comment type="catalytic activity">
    <reaction evidence="1">
        <text>ATP + protein L-histidine = ADP + protein N-phospho-L-histidine.</text>
        <dbReference type="EC" id="2.7.13.3"/>
    </reaction>
</comment>
<evidence type="ECO:0000256" key="1">
    <source>
        <dbReference type="ARBA" id="ARBA00000085"/>
    </source>
</evidence>
<evidence type="ECO:0000313" key="19">
    <source>
        <dbReference type="Proteomes" id="UP000193978"/>
    </source>
</evidence>
<dbReference type="GO" id="GO:0004673">
    <property type="term" value="F:protein histidine kinase activity"/>
    <property type="evidence" value="ECO:0007669"/>
    <property type="project" value="UniProtKB-EC"/>
</dbReference>
<protein>
    <recommendedName>
        <fullName evidence="3">Blue-light-activated histidine kinase</fullName>
        <ecNumber evidence="2">2.7.13.3</ecNumber>
    </recommendedName>
</protein>
<evidence type="ECO:0000256" key="3">
    <source>
        <dbReference type="ARBA" id="ARBA00021740"/>
    </source>
</evidence>
<dbReference type="InterPro" id="IPR036890">
    <property type="entry name" value="HATPase_C_sf"/>
</dbReference>
<accession>A0A1W6MUH3</accession>
<keyword evidence="14" id="KW-0157">Chromophore</keyword>
<dbReference type="Proteomes" id="UP000193978">
    <property type="component" value="Chromosome"/>
</dbReference>
<evidence type="ECO:0000256" key="4">
    <source>
        <dbReference type="ARBA" id="ARBA00022543"/>
    </source>
</evidence>
<gene>
    <name evidence="18" type="ORF">B1812_09100</name>
</gene>
<dbReference type="RefSeq" id="WP_158658685.1">
    <property type="nucleotide sequence ID" value="NZ_AP027149.1"/>
</dbReference>
<dbReference type="NCBIfam" id="TIGR00229">
    <property type="entry name" value="sensory_box"/>
    <property type="match status" value="1"/>
</dbReference>
<dbReference type="Pfam" id="PF13426">
    <property type="entry name" value="PAS_9"/>
    <property type="match status" value="1"/>
</dbReference>
<dbReference type="InterPro" id="IPR011102">
    <property type="entry name" value="Sig_transdc_His_kinase_HWE"/>
</dbReference>
<proteinExistence type="predicted"/>
<sequence length="338" mass="37184">MPLSGFEGMFTELIEAPEHARRLKMVLDCLPVGVLLAALPDGRIIFGNRMIETMLGHPVRYSKDAQAYGEWIAFHECGKQVEAHEYPLARVLQGEQNPTMECRYMRGDGSFIWIKINGGPLYDKEGKLSGAVVCITDIEGMKQAQARERLMHMELHHRMNNALTMIQSITNLSARFPSPEPDFREAFSGRVALLSRTQIMLSKNSWSAIPMDELVAAALPETLGHSQIETSGCELSLRSDVALALGLALHELKTNSRKFGALSQSRGHVGIQWRPLEGASDNQHVVEWTESGGPMTSPPKSCGLGLELLEKILPMQLGGPTKLEFEAGGLKASLVVRA</sequence>
<feature type="domain" description="PAC" evidence="17">
    <location>
        <begin position="98"/>
        <end position="150"/>
    </location>
</feature>
<keyword evidence="7" id="KW-0285">Flavoprotein</keyword>
<keyword evidence="16" id="KW-0675">Receptor</keyword>
<evidence type="ECO:0000256" key="14">
    <source>
        <dbReference type="ARBA" id="ARBA00022991"/>
    </source>
</evidence>
<keyword evidence="8" id="KW-0288">FMN</keyword>
<name>A0A1W6MUH3_9HYPH</name>
<dbReference type="AlphaFoldDB" id="A0A1W6MUH3"/>
<evidence type="ECO:0000256" key="16">
    <source>
        <dbReference type="ARBA" id="ARBA00023170"/>
    </source>
</evidence>
<evidence type="ECO:0000256" key="9">
    <source>
        <dbReference type="ARBA" id="ARBA00022679"/>
    </source>
</evidence>
<evidence type="ECO:0000256" key="2">
    <source>
        <dbReference type="ARBA" id="ARBA00012438"/>
    </source>
</evidence>
<evidence type="ECO:0000256" key="12">
    <source>
        <dbReference type="ARBA" id="ARBA00022777"/>
    </source>
</evidence>
<evidence type="ECO:0000256" key="8">
    <source>
        <dbReference type="ARBA" id="ARBA00022643"/>
    </source>
</evidence>
<keyword evidence="10" id="KW-0677">Repeat</keyword>
<evidence type="ECO:0000256" key="7">
    <source>
        <dbReference type="ARBA" id="ARBA00022630"/>
    </source>
</evidence>
<dbReference type="InterPro" id="IPR000700">
    <property type="entry name" value="PAS-assoc_C"/>
</dbReference>
<organism evidence="18 19">
    <name type="scientific">Methylocystis bryophila</name>
    <dbReference type="NCBI Taxonomy" id="655015"/>
    <lineage>
        <taxon>Bacteria</taxon>
        <taxon>Pseudomonadati</taxon>
        <taxon>Pseudomonadota</taxon>
        <taxon>Alphaproteobacteria</taxon>
        <taxon>Hyphomicrobiales</taxon>
        <taxon>Methylocystaceae</taxon>
        <taxon>Methylocystis</taxon>
    </lineage>
</organism>
<dbReference type="STRING" id="655015.B1812_09100"/>
<dbReference type="KEGG" id="mbry:B1812_09100"/>
<dbReference type="OrthoDB" id="9813940at2"/>
<dbReference type="PANTHER" id="PTHR41523">
    <property type="entry name" value="TWO-COMPONENT SYSTEM SENSOR PROTEIN"/>
    <property type="match status" value="1"/>
</dbReference>
<dbReference type="PROSITE" id="PS50113">
    <property type="entry name" value="PAC"/>
    <property type="match status" value="1"/>
</dbReference>
<dbReference type="SMART" id="SM00086">
    <property type="entry name" value="PAC"/>
    <property type="match status" value="1"/>
</dbReference>
<dbReference type="EC" id="2.7.13.3" evidence="2"/>
<keyword evidence="9" id="KW-0808">Transferase</keyword>
<dbReference type="Gene3D" id="3.30.450.20">
    <property type="entry name" value="PAS domain"/>
    <property type="match status" value="1"/>
</dbReference>
<dbReference type="SMART" id="SM00911">
    <property type="entry name" value="HWE_HK"/>
    <property type="match status" value="1"/>
</dbReference>
<evidence type="ECO:0000256" key="15">
    <source>
        <dbReference type="ARBA" id="ARBA00023026"/>
    </source>
</evidence>
<keyword evidence="19" id="KW-1185">Reference proteome</keyword>
<evidence type="ECO:0000256" key="13">
    <source>
        <dbReference type="ARBA" id="ARBA00022840"/>
    </source>
</evidence>
<evidence type="ECO:0000256" key="6">
    <source>
        <dbReference type="ARBA" id="ARBA00022606"/>
    </source>
</evidence>
<dbReference type="InterPro" id="IPR000014">
    <property type="entry name" value="PAS"/>
</dbReference>
<evidence type="ECO:0000256" key="10">
    <source>
        <dbReference type="ARBA" id="ARBA00022737"/>
    </source>
</evidence>
<keyword evidence="5" id="KW-0597">Phosphoprotein</keyword>
<keyword evidence="12" id="KW-0418">Kinase</keyword>
<evidence type="ECO:0000313" key="18">
    <source>
        <dbReference type="EMBL" id="ARN81212.1"/>
    </source>
</evidence>
<dbReference type="Pfam" id="PF07536">
    <property type="entry name" value="HWE_HK"/>
    <property type="match status" value="1"/>
</dbReference>
<dbReference type="EMBL" id="CP019948">
    <property type="protein sequence ID" value="ARN81212.1"/>
    <property type="molecule type" value="Genomic_DNA"/>
</dbReference>
<dbReference type="InterPro" id="IPR001610">
    <property type="entry name" value="PAC"/>
</dbReference>
<dbReference type="SUPFAM" id="SSF55785">
    <property type="entry name" value="PYP-like sensor domain (PAS domain)"/>
    <property type="match status" value="1"/>
</dbReference>
<evidence type="ECO:0000256" key="5">
    <source>
        <dbReference type="ARBA" id="ARBA00022553"/>
    </source>
</evidence>
<keyword evidence="4" id="KW-0600">Photoreceptor protein</keyword>
<keyword evidence="13" id="KW-0067">ATP-binding</keyword>
<dbReference type="GO" id="GO:0009881">
    <property type="term" value="F:photoreceptor activity"/>
    <property type="evidence" value="ECO:0007669"/>
    <property type="project" value="UniProtKB-KW"/>
</dbReference>
<keyword evidence="11" id="KW-0547">Nucleotide-binding</keyword>
<keyword evidence="6" id="KW-0716">Sensory transduction</keyword>
<evidence type="ECO:0000256" key="11">
    <source>
        <dbReference type="ARBA" id="ARBA00022741"/>
    </source>
</evidence>
<keyword evidence="15" id="KW-0843">Virulence</keyword>
<dbReference type="InterPro" id="IPR035965">
    <property type="entry name" value="PAS-like_dom_sf"/>
</dbReference>